<evidence type="ECO:0000313" key="2">
    <source>
        <dbReference type="EMBL" id="MBA8826003.1"/>
    </source>
</evidence>
<gene>
    <name evidence="2" type="ORF">FHX42_003369</name>
</gene>
<organism evidence="2 3">
    <name type="scientific">Halosaccharopolyspora lacisalsi</name>
    <dbReference type="NCBI Taxonomy" id="1000566"/>
    <lineage>
        <taxon>Bacteria</taxon>
        <taxon>Bacillati</taxon>
        <taxon>Actinomycetota</taxon>
        <taxon>Actinomycetes</taxon>
        <taxon>Pseudonocardiales</taxon>
        <taxon>Pseudonocardiaceae</taxon>
        <taxon>Halosaccharopolyspora</taxon>
    </lineage>
</organism>
<evidence type="ECO:0000313" key="3">
    <source>
        <dbReference type="Proteomes" id="UP000569329"/>
    </source>
</evidence>
<dbReference type="AlphaFoldDB" id="A0A839DY92"/>
<dbReference type="Pfam" id="PF11387">
    <property type="entry name" value="DUF2795"/>
    <property type="match status" value="1"/>
</dbReference>
<evidence type="ECO:0008006" key="4">
    <source>
        <dbReference type="Google" id="ProtNLM"/>
    </source>
</evidence>
<dbReference type="EMBL" id="JACGWZ010000004">
    <property type="protein sequence ID" value="MBA8826003.1"/>
    <property type="molecule type" value="Genomic_DNA"/>
</dbReference>
<reference evidence="2 3" key="1">
    <citation type="submission" date="2020-07" db="EMBL/GenBank/DDBJ databases">
        <title>Sequencing the genomes of 1000 actinobacteria strains.</title>
        <authorList>
            <person name="Klenk H.-P."/>
        </authorList>
    </citation>
    <scope>NUCLEOTIDE SEQUENCE [LARGE SCALE GENOMIC DNA]</scope>
    <source>
        <strain evidence="2 3">DSM 45975</strain>
    </source>
</reference>
<evidence type="ECO:0000256" key="1">
    <source>
        <dbReference type="SAM" id="MobiDB-lite"/>
    </source>
</evidence>
<dbReference type="RefSeq" id="WP_182545234.1">
    <property type="nucleotide sequence ID" value="NZ_JACGWZ010000004.1"/>
</dbReference>
<protein>
    <recommendedName>
        <fullName evidence="4">DUF2795 domain-containing protein</fullName>
    </recommendedName>
</protein>
<sequence>MTDADERRVLKALQGIQFPAAKAQLVAYAEDRGAESKTLRALEALPEGDYSSGEEVEQAVPQRPDEELS</sequence>
<name>A0A839DY92_9PSEU</name>
<dbReference type="InterPro" id="IPR021527">
    <property type="entry name" value="DUF2795"/>
</dbReference>
<proteinExistence type="predicted"/>
<dbReference type="Proteomes" id="UP000569329">
    <property type="component" value="Unassembled WGS sequence"/>
</dbReference>
<keyword evidence="3" id="KW-1185">Reference proteome</keyword>
<feature type="region of interest" description="Disordered" evidence="1">
    <location>
        <begin position="45"/>
        <end position="69"/>
    </location>
</feature>
<comment type="caution">
    <text evidence="2">The sequence shown here is derived from an EMBL/GenBank/DDBJ whole genome shotgun (WGS) entry which is preliminary data.</text>
</comment>
<accession>A0A839DY92</accession>